<dbReference type="PROSITE" id="PS50850">
    <property type="entry name" value="MFS"/>
    <property type="match status" value="1"/>
</dbReference>
<evidence type="ECO:0000259" key="7">
    <source>
        <dbReference type="PROSITE" id="PS50850"/>
    </source>
</evidence>
<dbReference type="FunFam" id="1.20.1250.20:FF:000196">
    <property type="entry name" value="MFS toxin efflux pump (AflT)"/>
    <property type="match status" value="1"/>
</dbReference>
<proteinExistence type="predicted"/>
<evidence type="ECO:0000256" key="3">
    <source>
        <dbReference type="ARBA" id="ARBA00022989"/>
    </source>
</evidence>
<dbReference type="SUPFAM" id="SSF103473">
    <property type="entry name" value="MFS general substrate transporter"/>
    <property type="match status" value="1"/>
</dbReference>
<dbReference type="GO" id="GO:0022857">
    <property type="term" value="F:transmembrane transporter activity"/>
    <property type="evidence" value="ECO:0007669"/>
    <property type="project" value="InterPro"/>
</dbReference>
<evidence type="ECO:0000313" key="9">
    <source>
        <dbReference type="Proteomes" id="UP000193240"/>
    </source>
</evidence>
<evidence type="ECO:0000256" key="1">
    <source>
        <dbReference type="ARBA" id="ARBA00004141"/>
    </source>
</evidence>
<feature type="region of interest" description="Disordered" evidence="5">
    <location>
        <begin position="55"/>
        <end position="136"/>
    </location>
</feature>
<evidence type="ECO:0000313" key="8">
    <source>
        <dbReference type="EMBL" id="OSS51467.1"/>
    </source>
</evidence>
<gene>
    <name evidence="8" type="ORF">B5807_03594</name>
</gene>
<feature type="transmembrane region" description="Helical" evidence="6">
    <location>
        <begin position="461"/>
        <end position="482"/>
    </location>
</feature>
<sequence length="772" mass="83186">MPKPATRAWPRPPMAGRLIGNYMPIDGAAVEDRQDQGCQATGSIASLNCSCGTRYTAPKPLHRPNRSTDSAAMDPKKRDIGNASSSTGRSDSSAIEVTTSVMLRTERAKASSITSNRARGDVDNFSWPSRRTSFQQDADIPDSAVDLLTPKMKAKAERLRETQSAPKKRASSLGSRPRFPGDEDVQVYPSLPKTVLIMLSLYVSIFLVALDRTILGPAIPAITNQFNSIKDIGWYSSAYMLTSCGFILLYGRIYTFFPTKPIFLSGIVLFEIGSAICGAAQNSVMLITGRAIAGLGSSGVFTGAILIMLNTVPLHKRPLLQGLFGACFGVASVTGPLLGGAFTESGLTWRWCFYINIPLGGVTILVVTFLLDLKENKPPRKDWRDTIRQMDPVGTVLFLPGITCLLLALEWGAADYAWSSPRLVGLLTTFAILITAFAAWQYFTRNTTATIPARILLQRSIACGCASQFCVGATMLTISVYVPLWFQAIKGVSAFQSGANSLPLVLATVFASILSGGLIQKVGYYTPFMIIGSCCMALGTGLITTLTMDTEKARWIGYLIIIGVGVGFSMQHANLAVQAILKKRDVPVGTAMLSLCQTLGGAVFTAVGQNLYIEKFTDGLRHIEGVDVGRVLDSGATALTNSVPPNVRGEVLKAYNNSLTHGTFFAVLFVACLSVPAALGMEWRSVKQDQPATKGTATEDLEMGASKKRGAMKGVSVQNQMVREKSIQREDSELVAPPAPAWNKSHRPSGNFSQWLTVKVNPDLRSELGATR</sequence>
<dbReference type="InterPro" id="IPR011701">
    <property type="entry name" value="MFS"/>
</dbReference>
<evidence type="ECO:0000256" key="2">
    <source>
        <dbReference type="ARBA" id="ARBA00022692"/>
    </source>
</evidence>
<feature type="domain" description="Major facilitator superfamily (MFS) profile" evidence="7">
    <location>
        <begin position="197"/>
        <end position="686"/>
    </location>
</feature>
<name>A0A1Y2M7J9_EPING</name>
<feature type="transmembrane region" description="Helical" evidence="6">
    <location>
        <begin position="232"/>
        <end position="250"/>
    </location>
</feature>
<dbReference type="Pfam" id="PF07690">
    <property type="entry name" value="MFS_1"/>
    <property type="match status" value="1"/>
</dbReference>
<feature type="transmembrane region" description="Helical" evidence="6">
    <location>
        <begin position="392"/>
        <end position="411"/>
    </location>
</feature>
<feature type="compositionally biased region" description="Low complexity" evidence="5">
    <location>
        <begin position="84"/>
        <end position="93"/>
    </location>
</feature>
<evidence type="ECO:0000256" key="4">
    <source>
        <dbReference type="ARBA" id="ARBA00023136"/>
    </source>
</evidence>
<feature type="transmembrane region" description="Helical" evidence="6">
    <location>
        <begin position="287"/>
        <end position="307"/>
    </location>
</feature>
<feature type="compositionally biased region" description="Polar residues" evidence="5">
    <location>
        <begin position="126"/>
        <end position="136"/>
    </location>
</feature>
<dbReference type="EMBL" id="KZ107840">
    <property type="protein sequence ID" value="OSS51467.1"/>
    <property type="molecule type" value="Genomic_DNA"/>
</dbReference>
<dbReference type="InterPro" id="IPR020846">
    <property type="entry name" value="MFS_dom"/>
</dbReference>
<evidence type="ECO:0000256" key="6">
    <source>
        <dbReference type="SAM" id="Phobius"/>
    </source>
</evidence>
<reference evidence="8 9" key="1">
    <citation type="journal article" date="2017" name="Genome Announc.">
        <title>Genome sequence of the saprophytic ascomycete Epicoccum nigrum ICMP 19927 strain isolated from New Zealand.</title>
        <authorList>
            <person name="Fokin M."/>
            <person name="Fleetwood D."/>
            <person name="Weir B.S."/>
            <person name="Villas-Boas S.G."/>
        </authorList>
    </citation>
    <scope>NUCLEOTIDE SEQUENCE [LARGE SCALE GENOMIC DNA]</scope>
    <source>
        <strain evidence="8 9">ICMP 19927</strain>
    </source>
</reference>
<feature type="region of interest" description="Disordered" evidence="5">
    <location>
        <begin position="155"/>
        <end position="178"/>
    </location>
</feature>
<feature type="transmembrane region" description="Helical" evidence="6">
    <location>
        <begin position="262"/>
        <end position="281"/>
    </location>
</feature>
<organism evidence="8 9">
    <name type="scientific">Epicoccum nigrum</name>
    <name type="common">Soil fungus</name>
    <name type="synonym">Epicoccum purpurascens</name>
    <dbReference type="NCBI Taxonomy" id="105696"/>
    <lineage>
        <taxon>Eukaryota</taxon>
        <taxon>Fungi</taxon>
        <taxon>Dikarya</taxon>
        <taxon>Ascomycota</taxon>
        <taxon>Pezizomycotina</taxon>
        <taxon>Dothideomycetes</taxon>
        <taxon>Pleosporomycetidae</taxon>
        <taxon>Pleosporales</taxon>
        <taxon>Pleosporineae</taxon>
        <taxon>Didymellaceae</taxon>
        <taxon>Epicoccum</taxon>
    </lineage>
</organism>
<feature type="transmembrane region" description="Helical" evidence="6">
    <location>
        <begin position="524"/>
        <end position="543"/>
    </location>
</feature>
<feature type="region of interest" description="Disordered" evidence="5">
    <location>
        <begin position="724"/>
        <end position="748"/>
    </location>
</feature>
<dbReference type="OMA" id="MQHPNIA"/>
<comment type="subcellular location">
    <subcellularLocation>
        <location evidence="1">Membrane</location>
        <topology evidence="1">Multi-pass membrane protein</topology>
    </subcellularLocation>
</comment>
<evidence type="ECO:0000256" key="5">
    <source>
        <dbReference type="SAM" id="MobiDB-lite"/>
    </source>
</evidence>
<feature type="transmembrane region" description="Helical" evidence="6">
    <location>
        <begin position="348"/>
        <end position="371"/>
    </location>
</feature>
<dbReference type="CDD" id="cd17502">
    <property type="entry name" value="MFS_Azr1_MDR_like"/>
    <property type="match status" value="1"/>
</dbReference>
<dbReference type="PANTHER" id="PTHR23501:SF201">
    <property type="entry name" value="MFS AFLATOXIN EFFLUX PUMP"/>
    <property type="match status" value="1"/>
</dbReference>
<dbReference type="GO" id="GO:0005886">
    <property type="term" value="C:plasma membrane"/>
    <property type="evidence" value="ECO:0007669"/>
    <property type="project" value="TreeGrafter"/>
</dbReference>
<feature type="transmembrane region" description="Helical" evidence="6">
    <location>
        <begin position="502"/>
        <end position="519"/>
    </location>
</feature>
<keyword evidence="4 6" id="KW-0472">Membrane</keyword>
<feature type="transmembrane region" description="Helical" evidence="6">
    <location>
        <begin position="195"/>
        <end position="220"/>
    </location>
</feature>
<feature type="transmembrane region" description="Helical" evidence="6">
    <location>
        <begin position="555"/>
        <end position="577"/>
    </location>
</feature>
<dbReference type="PANTHER" id="PTHR23501">
    <property type="entry name" value="MAJOR FACILITATOR SUPERFAMILY"/>
    <property type="match status" value="1"/>
</dbReference>
<dbReference type="Gene3D" id="1.20.1720.10">
    <property type="entry name" value="Multidrug resistance protein D"/>
    <property type="match status" value="1"/>
</dbReference>
<dbReference type="InterPro" id="IPR036259">
    <property type="entry name" value="MFS_trans_sf"/>
</dbReference>
<feature type="transmembrane region" description="Helical" evidence="6">
    <location>
        <begin position="659"/>
        <end position="679"/>
    </location>
</feature>
<dbReference type="FunCoup" id="A0A1Y2M7J9">
    <property type="interactions" value="60"/>
</dbReference>
<keyword evidence="2 6" id="KW-0812">Transmembrane</keyword>
<dbReference type="Proteomes" id="UP000193240">
    <property type="component" value="Unassembled WGS sequence"/>
</dbReference>
<feature type="transmembrane region" description="Helical" evidence="6">
    <location>
        <begin position="589"/>
        <end position="612"/>
    </location>
</feature>
<protein>
    <recommendedName>
        <fullName evidence="7">Major facilitator superfamily (MFS) profile domain-containing protein</fullName>
    </recommendedName>
</protein>
<accession>A0A1Y2M7J9</accession>
<dbReference type="FunFam" id="1.20.1720.10:FF:000012">
    <property type="entry name" value="MFS toxin efflux pump (AflT)"/>
    <property type="match status" value="1"/>
</dbReference>
<dbReference type="InParanoid" id="A0A1Y2M7J9"/>
<feature type="transmembrane region" description="Helical" evidence="6">
    <location>
        <begin position="319"/>
        <end position="342"/>
    </location>
</feature>
<keyword evidence="9" id="KW-1185">Reference proteome</keyword>
<keyword evidence="3 6" id="KW-1133">Transmembrane helix</keyword>
<dbReference type="AlphaFoldDB" id="A0A1Y2M7J9"/>
<feature type="transmembrane region" description="Helical" evidence="6">
    <location>
        <begin position="423"/>
        <end position="440"/>
    </location>
</feature>
<dbReference type="Gene3D" id="1.20.1250.20">
    <property type="entry name" value="MFS general substrate transporter like domains"/>
    <property type="match status" value="1"/>
</dbReference>